<evidence type="ECO:0000256" key="6">
    <source>
        <dbReference type="ARBA" id="ARBA00023300"/>
    </source>
</evidence>
<dbReference type="EC" id="4.2.1.1" evidence="2"/>
<reference evidence="19" key="1">
    <citation type="journal article" date="2017" name="Protist">
        <title>Diversity of the Photosynthetic Paulinella Species, with the Description of Paulinella micropora sp. nov. and the Chromatophore Genome Sequence for strain KR01.</title>
        <authorList>
            <person name="Lhee D."/>
            <person name="Yang E.C."/>
            <person name="Kim J.I."/>
            <person name="Nakayama T."/>
            <person name="Zuccarello G."/>
            <person name="Andersen R.A."/>
            <person name="Yoon H.S."/>
        </authorList>
    </citation>
    <scope>NUCLEOTIDE SEQUENCE</scope>
    <source>
        <strain evidence="19">KR01</strain>
    </source>
</reference>
<evidence type="ECO:0000259" key="18">
    <source>
        <dbReference type="Pfam" id="PF20687"/>
    </source>
</evidence>
<evidence type="ECO:0000256" key="13">
    <source>
        <dbReference type="ARBA" id="ARBA00033264"/>
    </source>
</evidence>
<evidence type="ECO:0000256" key="2">
    <source>
        <dbReference type="ARBA" id="ARBA00012925"/>
    </source>
</evidence>
<dbReference type="Pfam" id="PF20686">
    <property type="entry name" value="CsoSCA_cat"/>
    <property type="match status" value="1"/>
</dbReference>
<feature type="region of interest" description="Disordered" evidence="15">
    <location>
        <begin position="507"/>
        <end position="526"/>
    </location>
</feature>
<sequence>MIDHSSVPQTTGNCIKRAPSRRFESGISSQVMIKDDVDKNDQITYNVIPNALKTSKSQLHPLTSGVDNKLLRGYEIDIKGRFDRIVPTLKRLSTFQREPDFLTKADSLTKTELGFGMPLPILEKAWVKGIDMQSLFAWSIFEAYQQISNDFFRCDPLVGASGSMRAKFFEAFLLECGFHLLDITPCADGRLAHTVAYALRLPFSAVRRRSHAGALFDVENTVNRWVKTEHLRYREAKPNPALSPTRYLKIVLYHFSSSDPNHKGCAAHGSSAKDAASAGLARLNDFRQAIENSFCCGASVDLLLIGIDTDTDSIRIHIPGVNGQTDLNTWLDVRDVYEATCDMMVDTARKTIISMVNQAASVGLPDKGMVKFISYLIENNISQIDYVKQFHQAGYADLDHAERFIGVGIGFKEIHLRNLTYFAHLDTVEEGAPDLDVGIKIFTGLNVSRDLPIPIVVRFDYHSNVPRARERAIKDCQRVERAIQERYQKLYNDGMLHILLTVRDRDQHSPPESVKSTIKLEVGGGH</sequence>
<dbReference type="GO" id="GO:0015977">
    <property type="term" value="P:carbon fixation"/>
    <property type="evidence" value="ECO:0007669"/>
    <property type="project" value="UniProtKB-KW"/>
</dbReference>
<evidence type="ECO:0000256" key="9">
    <source>
        <dbReference type="ARBA" id="ARBA00024021"/>
    </source>
</evidence>
<dbReference type="Gene3D" id="3.30.1330.140">
    <property type="entry name" value="Carboxysome Shell Carbonic Anhydrase, C-terminal domain"/>
    <property type="match status" value="1"/>
</dbReference>
<dbReference type="NCBIfam" id="TIGR02701">
    <property type="entry name" value="shell_carb_anhy"/>
    <property type="match status" value="1"/>
</dbReference>
<feature type="domain" description="Carboxysome Shell Carbonic Anhydrase N-terminal" evidence="18">
    <location>
        <begin position="60"/>
        <end position="152"/>
    </location>
</feature>
<keyword evidence="6" id="KW-0120">Carbon dioxide fixation</keyword>
<keyword evidence="3" id="KW-0479">Metal-binding</keyword>
<keyword evidence="19" id="KW-0934">Plastid</keyword>
<evidence type="ECO:0000259" key="17">
    <source>
        <dbReference type="Pfam" id="PF20686"/>
    </source>
</evidence>
<gene>
    <name evidence="19" type="ORF">PCKR_897</name>
</gene>
<comment type="cofactor">
    <cofactor evidence="1">
        <name>Zn(2+)</name>
        <dbReference type="ChEBI" id="CHEBI:29105"/>
    </cofactor>
</comment>
<dbReference type="GO" id="GO:0046872">
    <property type="term" value="F:metal ion binding"/>
    <property type="evidence" value="ECO:0007669"/>
    <property type="project" value="UniProtKB-KW"/>
</dbReference>
<dbReference type="Pfam" id="PF08936">
    <property type="entry name" value="CsoSCA_C"/>
    <property type="match status" value="1"/>
</dbReference>
<dbReference type="GO" id="GO:0004089">
    <property type="term" value="F:carbonate dehydratase activity"/>
    <property type="evidence" value="ECO:0007669"/>
    <property type="project" value="UniProtKB-EC"/>
</dbReference>
<evidence type="ECO:0000256" key="3">
    <source>
        <dbReference type="ARBA" id="ARBA00022723"/>
    </source>
</evidence>
<evidence type="ECO:0000256" key="11">
    <source>
        <dbReference type="ARBA" id="ARBA00024446"/>
    </source>
</evidence>
<evidence type="ECO:0000313" key="19">
    <source>
        <dbReference type="EMBL" id="APP88657.1"/>
    </source>
</evidence>
<dbReference type="Pfam" id="PF20687">
    <property type="entry name" value="CsoSCA_N"/>
    <property type="match status" value="1"/>
</dbReference>
<geneLocation type="plastid" evidence="19"/>
<dbReference type="Gene3D" id="1.20.120.1310">
    <property type="entry name" value="Carboxysome Shell Carbonic Anhydrase, N-terminal helical domain"/>
    <property type="match status" value="1"/>
</dbReference>
<name>A0A1L5YD73_9EUKA</name>
<evidence type="ECO:0000256" key="1">
    <source>
        <dbReference type="ARBA" id="ARBA00001947"/>
    </source>
</evidence>
<evidence type="ECO:0000256" key="12">
    <source>
        <dbReference type="ARBA" id="ARBA00030972"/>
    </source>
</evidence>
<protein>
    <recommendedName>
        <fullName evidence="10">Carboxysome shell carbonic anhydrase</fullName>
        <ecNumber evidence="2">4.2.1.1</ecNumber>
    </recommendedName>
    <alternativeName>
        <fullName evidence="12">Carbonic anhydrase</fullName>
    </alternativeName>
    <alternativeName>
        <fullName evidence="13">Carboxysome shell protein CsoS3</fullName>
    </alternativeName>
</protein>
<keyword evidence="4" id="KW-0862">Zinc</keyword>
<dbReference type="InterPro" id="IPR043066">
    <property type="entry name" value="CsoSCA_C_sf"/>
</dbReference>
<dbReference type="InterPro" id="IPR014074">
    <property type="entry name" value="Carboxysome_shell_carb_anhy"/>
</dbReference>
<feature type="domain" description="Carboxysome Shell Carbonic Anhydrase C-terminal" evidence="16">
    <location>
        <begin position="401"/>
        <end position="517"/>
    </location>
</feature>
<dbReference type="InterPro" id="IPR048619">
    <property type="entry name" value="CsoSCA_N"/>
</dbReference>
<keyword evidence="5" id="KW-0456">Lyase</keyword>
<comment type="subcellular location">
    <subcellularLocation>
        <location evidence="7">Carboxysome</location>
    </subcellularLocation>
</comment>
<evidence type="ECO:0000256" key="5">
    <source>
        <dbReference type="ARBA" id="ARBA00023239"/>
    </source>
</evidence>
<evidence type="ECO:0000256" key="8">
    <source>
        <dbReference type="ARBA" id="ARBA00023669"/>
    </source>
</evidence>
<dbReference type="InterPro" id="IPR048620">
    <property type="entry name" value="CsoSCA_C"/>
</dbReference>
<keyword evidence="11" id="KW-1283">Bacterial microcompartment</keyword>
<dbReference type="InterPro" id="IPR048539">
    <property type="entry name" value="CsoSCA_cat"/>
</dbReference>
<evidence type="ECO:0000256" key="4">
    <source>
        <dbReference type="ARBA" id="ARBA00022833"/>
    </source>
</evidence>
<comment type="catalytic activity">
    <reaction evidence="14">
        <text>hydrogencarbonate + H(+) = CO2 + H2O</text>
        <dbReference type="Rhea" id="RHEA:10748"/>
        <dbReference type="ChEBI" id="CHEBI:15377"/>
        <dbReference type="ChEBI" id="CHEBI:15378"/>
        <dbReference type="ChEBI" id="CHEBI:16526"/>
        <dbReference type="ChEBI" id="CHEBI:17544"/>
        <dbReference type="EC" id="4.2.1.1"/>
    </reaction>
</comment>
<keyword evidence="8" id="KW-1282">Carboxysome</keyword>
<accession>A0A1L5YD73</accession>
<evidence type="ECO:0000256" key="14">
    <source>
        <dbReference type="ARBA" id="ARBA00048348"/>
    </source>
</evidence>
<evidence type="ECO:0000256" key="7">
    <source>
        <dbReference type="ARBA" id="ARBA00023587"/>
    </source>
</evidence>
<evidence type="ECO:0000259" key="16">
    <source>
        <dbReference type="Pfam" id="PF08936"/>
    </source>
</evidence>
<evidence type="ECO:0000256" key="10">
    <source>
        <dbReference type="ARBA" id="ARBA00024121"/>
    </source>
</evidence>
<dbReference type="AlphaFoldDB" id="A0A1L5YD73"/>
<comment type="similarity">
    <text evidence="9">Belongs to the beta-class carbonic anhydrase family. CsoSCA subfamily.</text>
</comment>
<organism evidence="19">
    <name type="scientific">Paulinella micropora</name>
    <dbReference type="NCBI Taxonomy" id="1928728"/>
    <lineage>
        <taxon>Eukaryota</taxon>
        <taxon>Sar</taxon>
        <taxon>Rhizaria</taxon>
        <taxon>Cercozoa</taxon>
        <taxon>Imbricatea</taxon>
        <taxon>Silicofilosea</taxon>
        <taxon>Euglyphida</taxon>
        <taxon>Paulinellidae</taxon>
        <taxon>Paulinella</taxon>
    </lineage>
</organism>
<evidence type="ECO:0000256" key="15">
    <source>
        <dbReference type="SAM" id="MobiDB-lite"/>
    </source>
</evidence>
<dbReference type="EMBL" id="KX897545">
    <property type="protein sequence ID" value="APP88657.1"/>
    <property type="molecule type" value="Genomic_DNA"/>
</dbReference>
<feature type="domain" description="Carboxysome Shell Carbonic Anhydrase catalytic" evidence="17">
    <location>
        <begin position="169"/>
        <end position="400"/>
    </location>
</feature>
<dbReference type="InterPro" id="IPR043065">
    <property type="entry name" value="CsoSCA_N_sf"/>
</dbReference>
<proteinExistence type="inferred from homology"/>